<dbReference type="GO" id="GO:0005886">
    <property type="term" value="C:plasma membrane"/>
    <property type="evidence" value="ECO:0007669"/>
    <property type="project" value="UniProtKB-SubCell"/>
</dbReference>
<dbReference type="AlphaFoldDB" id="A0A1M5Z8V7"/>
<dbReference type="PRINTS" id="PR00813">
    <property type="entry name" value="BCTERIALGSPG"/>
</dbReference>
<dbReference type="InterPro" id="IPR013545">
    <property type="entry name" value="T2SS_protein-GspG_C"/>
</dbReference>
<dbReference type="Pfam" id="PF07963">
    <property type="entry name" value="N_methyl"/>
    <property type="match status" value="1"/>
</dbReference>
<dbReference type="Gene3D" id="3.30.700.10">
    <property type="entry name" value="Glycoprotein, Type 4 Pilin"/>
    <property type="match status" value="1"/>
</dbReference>
<feature type="domain" description="Type II secretion system protein GspG C-terminal" evidence="11">
    <location>
        <begin position="36"/>
        <end position="141"/>
    </location>
</feature>
<keyword evidence="9 10" id="KW-0472">Membrane</keyword>
<dbReference type="InterPro" id="IPR010054">
    <property type="entry name" value="Type2_sec_GspG"/>
</dbReference>
<keyword evidence="8 10" id="KW-1133">Transmembrane helix</keyword>
<keyword evidence="13" id="KW-1185">Reference proteome</keyword>
<dbReference type="InterPro" id="IPR000983">
    <property type="entry name" value="Bac_GSPG_pilin"/>
</dbReference>
<reference evidence="13" key="1">
    <citation type="submission" date="2016-11" db="EMBL/GenBank/DDBJ databases">
        <authorList>
            <person name="Varghese N."/>
            <person name="Submissions S."/>
        </authorList>
    </citation>
    <scope>NUCLEOTIDE SEQUENCE [LARGE SCALE GENOMIC DNA]</scope>
    <source>
        <strain evidence="13">DSM 16917</strain>
    </source>
</reference>
<comment type="subcellular location">
    <subcellularLocation>
        <location evidence="1">Cell inner membrane</location>
        <topology evidence="1">Single-pass membrane protein</topology>
    </subcellularLocation>
</comment>
<evidence type="ECO:0000256" key="10">
    <source>
        <dbReference type="SAM" id="Phobius"/>
    </source>
</evidence>
<dbReference type="GO" id="GO:0015628">
    <property type="term" value="P:protein secretion by the type II secretion system"/>
    <property type="evidence" value="ECO:0007669"/>
    <property type="project" value="InterPro"/>
</dbReference>
<dbReference type="OrthoDB" id="9795612at2"/>
<dbReference type="SUPFAM" id="SSF54523">
    <property type="entry name" value="Pili subunits"/>
    <property type="match status" value="1"/>
</dbReference>
<gene>
    <name evidence="12" type="ORF">SAMN02745129_0018</name>
</gene>
<dbReference type="GO" id="GO:0015627">
    <property type="term" value="C:type II protein secretion system complex"/>
    <property type="evidence" value="ECO:0007669"/>
    <property type="project" value="InterPro"/>
</dbReference>
<dbReference type="Proteomes" id="UP000184268">
    <property type="component" value="Unassembled WGS sequence"/>
</dbReference>
<evidence type="ECO:0000256" key="2">
    <source>
        <dbReference type="ARBA" id="ARBA00009984"/>
    </source>
</evidence>
<name>A0A1M5Z8V7_9GAMM</name>
<evidence type="ECO:0000259" key="11">
    <source>
        <dbReference type="Pfam" id="PF08334"/>
    </source>
</evidence>
<keyword evidence="4" id="KW-1003">Cell membrane</keyword>
<comment type="similarity">
    <text evidence="2">Belongs to the GSP G family.</text>
</comment>
<dbReference type="RefSeq" id="WP_143165822.1">
    <property type="nucleotide sequence ID" value="NZ_FQXG01000010.1"/>
</dbReference>
<proteinExistence type="inferred from homology"/>
<evidence type="ECO:0000256" key="5">
    <source>
        <dbReference type="ARBA" id="ARBA00022481"/>
    </source>
</evidence>
<protein>
    <recommendedName>
        <fullName evidence="3">Type II secretion system core protein G</fullName>
    </recommendedName>
</protein>
<feature type="transmembrane region" description="Helical" evidence="10">
    <location>
        <begin position="12"/>
        <end position="34"/>
    </location>
</feature>
<evidence type="ECO:0000256" key="4">
    <source>
        <dbReference type="ARBA" id="ARBA00022475"/>
    </source>
</evidence>
<evidence type="ECO:0000256" key="9">
    <source>
        <dbReference type="ARBA" id="ARBA00023136"/>
    </source>
</evidence>
<evidence type="ECO:0000256" key="8">
    <source>
        <dbReference type="ARBA" id="ARBA00022989"/>
    </source>
</evidence>
<dbReference type="EMBL" id="FQXG01000010">
    <property type="protein sequence ID" value="SHI20642.1"/>
    <property type="molecule type" value="Genomic_DNA"/>
</dbReference>
<keyword evidence="5" id="KW-0488">Methylation</keyword>
<evidence type="ECO:0000256" key="6">
    <source>
        <dbReference type="ARBA" id="ARBA00022519"/>
    </source>
</evidence>
<dbReference type="InterPro" id="IPR012902">
    <property type="entry name" value="N_methyl_site"/>
</dbReference>
<dbReference type="Pfam" id="PF08334">
    <property type="entry name" value="T2SSG"/>
    <property type="match status" value="1"/>
</dbReference>
<dbReference type="NCBIfam" id="TIGR01710">
    <property type="entry name" value="typeII_sec_gspG"/>
    <property type="match status" value="1"/>
</dbReference>
<evidence type="ECO:0000256" key="3">
    <source>
        <dbReference type="ARBA" id="ARBA00020042"/>
    </source>
</evidence>
<evidence type="ECO:0000256" key="7">
    <source>
        <dbReference type="ARBA" id="ARBA00022692"/>
    </source>
</evidence>
<dbReference type="PANTHER" id="PTHR30093">
    <property type="entry name" value="GENERAL SECRETION PATHWAY PROTEIN G"/>
    <property type="match status" value="1"/>
</dbReference>
<evidence type="ECO:0000313" key="12">
    <source>
        <dbReference type="EMBL" id="SHI20642.1"/>
    </source>
</evidence>
<dbReference type="PROSITE" id="PS00409">
    <property type="entry name" value="PROKAR_NTER_METHYL"/>
    <property type="match status" value="1"/>
</dbReference>
<dbReference type="InterPro" id="IPR045584">
    <property type="entry name" value="Pilin-like"/>
</dbReference>
<organism evidence="12 13">
    <name type="scientific">Ferrimonas marina</name>
    <dbReference type="NCBI Taxonomy" id="299255"/>
    <lineage>
        <taxon>Bacteria</taxon>
        <taxon>Pseudomonadati</taxon>
        <taxon>Pseudomonadota</taxon>
        <taxon>Gammaproteobacteria</taxon>
        <taxon>Alteromonadales</taxon>
        <taxon>Ferrimonadaceae</taxon>
        <taxon>Ferrimonas</taxon>
    </lineage>
</organism>
<dbReference type="NCBIfam" id="TIGR02532">
    <property type="entry name" value="IV_pilin_GFxxxE"/>
    <property type="match status" value="1"/>
</dbReference>
<keyword evidence="6" id="KW-0997">Cell inner membrane</keyword>
<dbReference type="STRING" id="299255.SAMN02745129_0018"/>
<evidence type="ECO:0000313" key="13">
    <source>
        <dbReference type="Proteomes" id="UP000184268"/>
    </source>
</evidence>
<keyword evidence="7 10" id="KW-0812">Transmembrane</keyword>
<evidence type="ECO:0000256" key="1">
    <source>
        <dbReference type="ARBA" id="ARBA00004377"/>
    </source>
</evidence>
<accession>A0A1M5Z8V7</accession>
<sequence length="148" mass="16614">MKRQLRQRRNARGFTLLEVMMVLVIIGVLASLVAPNILGNRDRANIQKAVADISGLENALQMYYAHNSMVPTTEQGLQALITRPNSRPEPRNYQEGGYVQRLPKDPWGNDYVLLSPGEMSRFDLCTAGPDMQLGTDDDICNFNLGDYQ</sequence>
<dbReference type="PANTHER" id="PTHR30093:SF44">
    <property type="entry name" value="TYPE II SECRETION SYSTEM CORE PROTEIN G"/>
    <property type="match status" value="1"/>
</dbReference>